<comment type="caution">
    <text evidence="3">The sequence shown here is derived from an EMBL/GenBank/DDBJ whole genome shotgun (WGS) entry which is preliminary data.</text>
</comment>
<reference evidence="3 4" key="1">
    <citation type="submission" date="2020-08" db="EMBL/GenBank/DDBJ databases">
        <title>Genomic Encyclopedia of Type Strains, Phase IV (KMG-IV): sequencing the most valuable type-strain genomes for metagenomic binning, comparative biology and taxonomic classification.</title>
        <authorList>
            <person name="Goeker M."/>
        </authorList>
    </citation>
    <scope>NUCLEOTIDE SEQUENCE [LARGE SCALE GENOMIC DNA]</scope>
    <source>
        <strain evidence="3 4">DSM 29781</strain>
    </source>
</reference>
<evidence type="ECO:0000313" key="3">
    <source>
        <dbReference type="EMBL" id="MBB5273404.1"/>
    </source>
</evidence>
<dbReference type="AlphaFoldDB" id="A0A7W8MAR9"/>
<dbReference type="GO" id="GO:0016740">
    <property type="term" value="F:transferase activity"/>
    <property type="evidence" value="ECO:0007669"/>
    <property type="project" value="UniProtKB-KW"/>
</dbReference>
<keyword evidence="3" id="KW-0808">Transferase</keyword>
<dbReference type="RefSeq" id="WP_183969895.1">
    <property type="nucleotide sequence ID" value="NZ_BAABEW010000024.1"/>
</dbReference>
<evidence type="ECO:0000313" key="4">
    <source>
        <dbReference type="Proteomes" id="UP000532440"/>
    </source>
</evidence>
<dbReference type="GO" id="GO:0004658">
    <property type="term" value="F:propionyl-CoA carboxylase activity"/>
    <property type="evidence" value="ECO:0007669"/>
    <property type="project" value="TreeGrafter"/>
</dbReference>
<dbReference type="PANTHER" id="PTHR43842:SF2">
    <property type="entry name" value="PROPIONYL-COA CARBOXYLASE BETA CHAIN, MITOCHONDRIAL"/>
    <property type="match status" value="1"/>
</dbReference>
<dbReference type="Pfam" id="PF01039">
    <property type="entry name" value="Carboxyl_trans"/>
    <property type="match status" value="1"/>
</dbReference>
<feature type="domain" description="CoA carboxyltransferase C-terminal" evidence="2">
    <location>
        <begin position="257"/>
        <end position="491"/>
    </location>
</feature>
<dbReference type="InterPro" id="IPR029045">
    <property type="entry name" value="ClpP/crotonase-like_dom_sf"/>
</dbReference>
<dbReference type="InterPro" id="IPR051047">
    <property type="entry name" value="AccD/PCCB"/>
</dbReference>
<dbReference type="InterPro" id="IPR011763">
    <property type="entry name" value="COA_CT_C"/>
</dbReference>
<dbReference type="InterPro" id="IPR011762">
    <property type="entry name" value="COA_CT_N"/>
</dbReference>
<name>A0A7W8MAR9_9BURK</name>
<keyword evidence="4" id="KW-1185">Reference proteome</keyword>
<dbReference type="InterPro" id="IPR034733">
    <property type="entry name" value="AcCoA_carboxyl_beta"/>
</dbReference>
<dbReference type="SUPFAM" id="SSF52096">
    <property type="entry name" value="ClpP/crotonase"/>
    <property type="match status" value="2"/>
</dbReference>
<dbReference type="PANTHER" id="PTHR43842">
    <property type="entry name" value="PROPIONYL-COA CARBOXYLASE BETA CHAIN"/>
    <property type="match status" value="1"/>
</dbReference>
<dbReference type="PROSITE" id="PS50989">
    <property type="entry name" value="COA_CT_CTER"/>
    <property type="match status" value="1"/>
</dbReference>
<dbReference type="Gene3D" id="3.90.226.10">
    <property type="entry name" value="2-enoyl-CoA Hydratase, Chain A, domain 1"/>
    <property type="match status" value="2"/>
</dbReference>
<sequence>MTNAGDAPGMRPDLEAVLDAKRALQDEARPQAVARQHARGRMTVREVISKLADERSFVEYGGLARPAVEGIDGPADGLVMGTAKVGGRPVDLVLYDYTVQGGTQSAINHMKISRMFEHALRHRLPVICWLDGGGARTHDMTLMARGRASTFVTFARLSGVAPTIGIVPSRAFAGHANLAGMCDLLVAVRGSAMGLAGPPLVEAAMGVRLTPEEIGPAEAHVASGVIDLLAEDDAHAIELARRYLSYFGPDEPPGEAPDPLPLRTMIPENPRRAYDVRKVIAHLADVGSSFEIKPLYGKSVVTMLTRFAGRSVGVIANQPMQSAGAIDSAASVKAARFVQICDAYDIPMLLLCDTPGLMVGPEAEKTGLVRHSGRMLSAIANATTPMMTVVLRKAYGLGYYIMGSQPLDPAILLAWPTAEYGGMGLEGAVSILHKRDLEAIADAAERAARHRELTARLKEEHRAIETAGKFIYDDVIDPADTRELLLRTLETLPPPPPRSQRKRIIEPF</sequence>
<accession>A0A7W8MAR9</accession>
<evidence type="ECO:0000259" key="2">
    <source>
        <dbReference type="PROSITE" id="PS50989"/>
    </source>
</evidence>
<evidence type="ECO:0000259" key="1">
    <source>
        <dbReference type="PROSITE" id="PS50980"/>
    </source>
</evidence>
<gene>
    <name evidence="3" type="ORF">HNQ70_003432</name>
</gene>
<organism evidence="3 4">
    <name type="scientific">Quisquiliibacterium transsilvanicum</name>
    <dbReference type="NCBI Taxonomy" id="1549638"/>
    <lineage>
        <taxon>Bacteria</taxon>
        <taxon>Pseudomonadati</taxon>
        <taxon>Pseudomonadota</taxon>
        <taxon>Betaproteobacteria</taxon>
        <taxon>Burkholderiales</taxon>
        <taxon>Burkholderiaceae</taxon>
        <taxon>Quisquiliibacterium</taxon>
    </lineage>
</organism>
<dbReference type="EMBL" id="JACHGB010000006">
    <property type="protein sequence ID" value="MBB5273404.1"/>
    <property type="molecule type" value="Genomic_DNA"/>
</dbReference>
<feature type="domain" description="CoA carboxyltransferase N-terminal" evidence="1">
    <location>
        <begin position="9"/>
        <end position="259"/>
    </location>
</feature>
<proteinExistence type="predicted"/>
<protein>
    <submittedName>
        <fullName evidence="3">Acetyl-CoA carboxylase carboxyltransferase component</fullName>
    </submittedName>
</protein>
<dbReference type="Proteomes" id="UP000532440">
    <property type="component" value="Unassembled WGS sequence"/>
</dbReference>
<dbReference type="PROSITE" id="PS50980">
    <property type="entry name" value="COA_CT_NTER"/>
    <property type="match status" value="1"/>
</dbReference>